<evidence type="ECO:0000259" key="3">
    <source>
        <dbReference type="PROSITE" id="PS50835"/>
    </source>
</evidence>
<dbReference type="GO" id="GO:0030424">
    <property type="term" value="C:axon"/>
    <property type="evidence" value="ECO:0007669"/>
    <property type="project" value="TreeGrafter"/>
</dbReference>
<evidence type="ECO:0000256" key="1">
    <source>
        <dbReference type="ARBA" id="ARBA00023319"/>
    </source>
</evidence>
<dbReference type="OrthoDB" id="6419993at2759"/>
<dbReference type="InterPro" id="IPR003598">
    <property type="entry name" value="Ig_sub2"/>
</dbReference>
<dbReference type="GO" id="GO:0007156">
    <property type="term" value="P:homophilic cell adhesion via plasma membrane adhesion molecules"/>
    <property type="evidence" value="ECO:0007669"/>
    <property type="project" value="TreeGrafter"/>
</dbReference>
<dbReference type="PROSITE" id="PS50835">
    <property type="entry name" value="IG_LIKE"/>
    <property type="match status" value="1"/>
</dbReference>
<dbReference type="InterPro" id="IPR013783">
    <property type="entry name" value="Ig-like_fold"/>
</dbReference>
<feature type="region of interest" description="Disordered" evidence="2">
    <location>
        <begin position="38"/>
        <end position="61"/>
    </location>
</feature>
<comment type="caution">
    <text evidence="4">The sequence shown here is derived from an EMBL/GenBank/DDBJ whole genome shotgun (WGS) entry which is preliminary data.</text>
</comment>
<dbReference type="PANTHER" id="PTHR45080:SF21">
    <property type="entry name" value="INACTIVE TYROSINE-PROTEIN KINASE 7"/>
    <property type="match status" value="1"/>
</dbReference>
<reference evidence="4 5" key="1">
    <citation type="journal article" date="2020" name="Cell">
        <title>Large-Scale Comparative Analyses of Tick Genomes Elucidate Their Genetic Diversity and Vector Capacities.</title>
        <authorList>
            <consortium name="Tick Genome and Microbiome Consortium (TIGMIC)"/>
            <person name="Jia N."/>
            <person name="Wang J."/>
            <person name="Shi W."/>
            <person name="Du L."/>
            <person name="Sun Y."/>
            <person name="Zhan W."/>
            <person name="Jiang J.F."/>
            <person name="Wang Q."/>
            <person name="Zhang B."/>
            <person name="Ji P."/>
            <person name="Bell-Sakyi L."/>
            <person name="Cui X.M."/>
            <person name="Yuan T.T."/>
            <person name="Jiang B.G."/>
            <person name="Yang W.F."/>
            <person name="Lam T.T."/>
            <person name="Chang Q.C."/>
            <person name="Ding S.J."/>
            <person name="Wang X.J."/>
            <person name="Zhu J.G."/>
            <person name="Ruan X.D."/>
            <person name="Zhao L."/>
            <person name="Wei J.T."/>
            <person name="Ye R.Z."/>
            <person name="Que T.C."/>
            <person name="Du C.H."/>
            <person name="Zhou Y.H."/>
            <person name="Cheng J.X."/>
            <person name="Dai P.F."/>
            <person name="Guo W.B."/>
            <person name="Han X.H."/>
            <person name="Huang E.J."/>
            <person name="Li L.F."/>
            <person name="Wei W."/>
            <person name="Gao Y.C."/>
            <person name="Liu J.Z."/>
            <person name="Shao H.Z."/>
            <person name="Wang X."/>
            <person name="Wang C.C."/>
            <person name="Yang T.C."/>
            <person name="Huo Q.B."/>
            <person name="Li W."/>
            <person name="Chen H.Y."/>
            <person name="Chen S.E."/>
            <person name="Zhou L.G."/>
            <person name="Ni X.B."/>
            <person name="Tian J.H."/>
            <person name="Sheng Y."/>
            <person name="Liu T."/>
            <person name="Pan Y.S."/>
            <person name="Xia L.Y."/>
            <person name="Li J."/>
            <person name="Zhao F."/>
            <person name="Cao W.C."/>
        </authorList>
    </citation>
    <scope>NUCLEOTIDE SEQUENCE [LARGE SCALE GENOMIC DNA]</scope>
    <source>
        <strain evidence="4">HaeL-2018</strain>
    </source>
</reference>
<dbReference type="Gene3D" id="2.60.40.10">
    <property type="entry name" value="Immunoglobulins"/>
    <property type="match status" value="1"/>
</dbReference>
<protein>
    <recommendedName>
        <fullName evidence="3">Ig-like domain-containing protein</fullName>
    </recommendedName>
</protein>
<dbReference type="VEuPathDB" id="VectorBase:HLOH_064546"/>
<dbReference type="Proteomes" id="UP000821853">
    <property type="component" value="Chromosome 4"/>
</dbReference>
<name>A0A9J6GIW3_HAELO</name>
<dbReference type="SUPFAM" id="SSF48726">
    <property type="entry name" value="Immunoglobulin"/>
    <property type="match status" value="1"/>
</dbReference>
<dbReference type="GO" id="GO:0043025">
    <property type="term" value="C:neuronal cell body"/>
    <property type="evidence" value="ECO:0007669"/>
    <property type="project" value="TreeGrafter"/>
</dbReference>
<dbReference type="OMA" id="MKITEHR"/>
<dbReference type="GO" id="GO:0050808">
    <property type="term" value="P:synapse organization"/>
    <property type="evidence" value="ECO:0007669"/>
    <property type="project" value="TreeGrafter"/>
</dbReference>
<dbReference type="InterPro" id="IPR050958">
    <property type="entry name" value="Cell_Adh-Cytoskel_Orgn"/>
</dbReference>
<proteinExistence type="predicted"/>
<dbReference type="GO" id="GO:0008046">
    <property type="term" value="F:axon guidance receptor activity"/>
    <property type="evidence" value="ECO:0007669"/>
    <property type="project" value="TreeGrafter"/>
</dbReference>
<dbReference type="InterPro" id="IPR003599">
    <property type="entry name" value="Ig_sub"/>
</dbReference>
<dbReference type="FunFam" id="2.60.40.10:FF:000324">
    <property type="entry name" value="Down syndrome cell adhesion molecule, isoform D"/>
    <property type="match status" value="1"/>
</dbReference>
<dbReference type="GO" id="GO:0005886">
    <property type="term" value="C:plasma membrane"/>
    <property type="evidence" value="ECO:0007669"/>
    <property type="project" value="TreeGrafter"/>
</dbReference>
<dbReference type="SMART" id="SM00409">
    <property type="entry name" value="IG"/>
    <property type="match status" value="1"/>
</dbReference>
<dbReference type="SMART" id="SM00408">
    <property type="entry name" value="IGc2"/>
    <property type="match status" value="1"/>
</dbReference>
<dbReference type="InterPro" id="IPR036179">
    <property type="entry name" value="Ig-like_dom_sf"/>
</dbReference>
<keyword evidence="1" id="KW-0393">Immunoglobulin domain</keyword>
<accession>A0A9J6GIW3</accession>
<evidence type="ECO:0000313" key="4">
    <source>
        <dbReference type="EMBL" id="KAH9374292.1"/>
    </source>
</evidence>
<feature type="domain" description="Ig-like" evidence="3">
    <location>
        <begin position="4"/>
        <end position="103"/>
    </location>
</feature>
<dbReference type="InterPro" id="IPR007110">
    <property type="entry name" value="Ig-like_dom"/>
</dbReference>
<sequence>MVPPRITHRLSQVTALEHTEAVLPCVAQGYPLPSYQWLRRRDDDTSSGGGGGGRPRPVILDGSRITMSSGSLVIHSVIAEDAGKYYCVVNNTARQDRAETELVVYGERCNLRTE</sequence>
<keyword evidence="5" id="KW-1185">Reference proteome</keyword>
<evidence type="ECO:0000256" key="2">
    <source>
        <dbReference type="SAM" id="MobiDB-lite"/>
    </source>
</evidence>
<evidence type="ECO:0000313" key="5">
    <source>
        <dbReference type="Proteomes" id="UP000821853"/>
    </source>
</evidence>
<dbReference type="EMBL" id="JABSTR010000006">
    <property type="protein sequence ID" value="KAH9374292.1"/>
    <property type="molecule type" value="Genomic_DNA"/>
</dbReference>
<dbReference type="PANTHER" id="PTHR45080">
    <property type="entry name" value="CONTACTIN 5"/>
    <property type="match status" value="1"/>
</dbReference>
<organism evidence="4 5">
    <name type="scientific">Haemaphysalis longicornis</name>
    <name type="common">Bush tick</name>
    <dbReference type="NCBI Taxonomy" id="44386"/>
    <lineage>
        <taxon>Eukaryota</taxon>
        <taxon>Metazoa</taxon>
        <taxon>Ecdysozoa</taxon>
        <taxon>Arthropoda</taxon>
        <taxon>Chelicerata</taxon>
        <taxon>Arachnida</taxon>
        <taxon>Acari</taxon>
        <taxon>Parasitiformes</taxon>
        <taxon>Ixodida</taxon>
        <taxon>Ixodoidea</taxon>
        <taxon>Ixodidae</taxon>
        <taxon>Haemaphysalinae</taxon>
        <taxon>Haemaphysalis</taxon>
    </lineage>
</organism>
<dbReference type="AlphaFoldDB" id="A0A9J6GIW3"/>
<gene>
    <name evidence="4" type="ORF">HPB48_005612</name>
</gene>
<dbReference type="Pfam" id="PF13927">
    <property type="entry name" value="Ig_3"/>
    <property type="match status" value="1"/>
</dbReference>